<sequence length="142" mass="15146">MSNRITVGQDGSGADLACADWAAEEAELRGGSRRIDGFFVGSTGSDAIPRTKTPVVLVRATENRGDASAGRAKPYGPVVRGVDLRCNCDRLFAFSCEEAHRRSRPFVVGRRVRRSALGAHIGPLTHAVMHHATSPVAVVAHD</sequence>
<dbReference type="RefSeq" id="WP_150205934.1">
    <property type="nucleotide sequence ID" value="NZ_CP029190.1"/>
</dbReference>
<name>A0A5P2CXS3_STRVZ</name>
<accession>A0A5P2CXS3</accession>
<dbReference type="EMBL" id="CP029190">
    <property type="protein sequence ID" value="QES47060.1"/>
    <property type="molecule type" value="Genomic_DNA"/>
</dbReference>
<evidence type="ECO:0008006" key="3">
    <source>
        <dbReference type="Google" id="ProtNLM"/>
    </source>
</evidence>
<evidence type="ECO:0000313" key="1">
    <source>
        <dbReference type="EMBL" id="QES47060.1"/>
    </source>
</evidence>
<dbReference type="Gene3D" id="3.40.50.12370">
    <property type="match status" value="1"/>
</dbReference>
<reference evidence="1 2" key="1">
    <citation type="submission" date="2018-05" db="EMBL/GenBank/DDBJ databases">
        <title>Streptomyces venezuelae.</title>
        <authorList>
            <person name="Kim W."/>
            <person name="Lee N."/>
            <person name="Cho B.-K."/>
        </authorList>
    </citation>
    <scope>NUCLEOTIDE SEQUENCE [LARGE SCALE GENOMIC DNA]</scope>
    <source>
        <strain evidence="1 2">ATCC 21782</strain>
    </source>
</reference>
<dbReference type="OrthoDB" id="4867015at2"/>
<dbReference type="Proteomes" id="UP000325211">
    <property type="component" value="Chromosome"/>
</dbReference>
<gene>
    <name evidence="1" type="ORF">DEJ50_03545</name>
</gene>
<organism evidence="1 2">
    <name type="scientific">Streptomyces venezuelae</name>
    <dbReference type="NCBI Taxonomy" id="54571"/>
    <lineage>
        <taxon>Bacteria</taxon>
        <taxon>Bacillati</taxon>
        <taxon>Actinomycetota</taxon>
        <taxon>Actinomycetes</taxon>
        <taxon>Kitasatosporales</taxon>
        <taxon>Streptomycetaceae</taxon>
        <taxon>Streptomyces</taxon>
    </lineage>
</organism>
<protein>
    <recommendedName>
        <fullName evidence="3">UspA domain-containing protein</fullName>
    </recommendedName>
</protein>
<dbReference type="AlphaFoldDB" id="A0A5P2CXS3"/>
<evidence type="ECO:0000313" key="2">
    <source>
        <dbReference type="Proteomes" id="UP000325211"/>
    </source>
</evidence>
<proteinExistence type="predicted"/>